<accession>A0A9Q0NFE4</accession>
<evidence type="ECO:0000313" key="2">
    <source>
        <dbReference type="Proteomes" id="UP001151699"/>
    </source>
</evidence>
<dbReference type="Proteomes" id="UP001151699">
    <property type="component" value="Chromosome A"/>
</dbReference>
<organism evidence="1 2">
    <name type="scientific">Pseudolycoriella hygida</name>
    <dbReference type="NCBI Taxonomy" id="35572"/>
    <lineage>
        <taxon>Eukaryota</taxon>
        <taxon>Metazoa</taxon>
        <taxon>Ecdysozoa</taxon>
        <taxon>Arthropoda</taxon>
        <taxon>Hexapoda</taxon>
        <taxon>Insecta</taxon>
        <taxon>Pterygota</taxon>
        <taxon>Neoptera</taxon>
        <taxon>Endopterygota</taxon>
        <taxon>Diptera</taxon>
        <taxon>Nematocera</taxon>
        <taxon>Sciaroidea</taxon>
        <taxon>Sciaridae</taxon>
        <taxon>Pseudolycoriella</taxon>
    </lineage>
</organism>
<sequence length="32" mass="3658">MRSKSVARRFAQGDFSSKNARLSYTSIVFALY</sequence>
<gene>
    <name evidence="1" type="ORF">Bhyg_03882</name>
</gene>
<keyword evidence="2" id="KW-1185">Reference proteome</keyword>
<evidence type="ECO:0000313" key="1">
    <source>
        <dbReference type="EMBL" id="KAJ6648651.1"/>
    </source>
</evidence>
<dbReference type="AlphaFoldDB" id="A0A9Q0NFE4"/>
<proteinExistence type="predicted"/>
<protein>
    <submittedName>
        <fullName evidence="1">Uncharacterized protein</fullName>
    </submittedName>
</protein>
<dbReference type="EMBL" id="WJQU01000001">
    <property type="protein sequence ID" value="KAJ6648651.1"/>
    <property type="molecule type" value="Genomic_DNA"/>
</dbReference>
<comment type="caution">
    <text evidence="1">The sequence shown here is derived from an EMBL/GenBank/DDBJ whole genome shotgun (WGS) entry which is preliminary data.</text>
</comment>
<reference evidence="1" key="1">
    <citation type="submission" date="2022-07" db="EMBL/GenBank/DDBJ databases">
        <authorList>
            <person name="Trinca V."/>
            <person name="Uliana J.V.C."/>
            <person name="Torres T.T."/>
            <person name="Ward R.J."/>
            <person name="Monesi N."/>
        </authorList>
    </citation>
    <scope>NUCLEOTIDE SEQUENCE</scope>
    <source>
        <strain evidence="1">HSMRA1968</strain>
        <tissue evidence="1">Whole embryos</tissue>
    </source>
</reference>
<name>A0A9Q0NFE4_9DIPT</name>